<reference evidence="1" key="2">
    <citation type="submission" date="2020-11" db="EMBL/GenBank/DDBJ databases">
        <authorList>
            <person name="McCartney M.A."/>
            <person name="Auch B."/>
            <person name="Kono T."/>
            <person name="Mallez S."/>
            <person name="Becker A."/>
            <person name="Gohl D.M."/>
            <person name="Silverstein K.A.T."/>
            <person name="Koren S."/>
            <person name="Bechman K.B."/>
            <person name="Herman A."/>
            <person name="Abrahante J.E."/>
            <person name="Garbe J."/>
        </authorList>
    </citation>
    <scope>NUCLEOTIDE SEQUENCE</scope>
    <source>
        <strain evidence="1">Duluth1</strain>
        <tissue evidence="1">Whole animal</tissue>
    </source>
</reference>
<keyword evidence="2" id="KW-1185">Reference proteome</keyword>
<evidence type="ECO:0000313" key="2">
    <source>
        <dbReference type="Proteomes" id="UP000828390"/>
    </source>
</evidence>
<name>A0A9D4EFY2_DREPO</name>
<dbReference type="Proteomes" id="UP000828390">
    <property type="component" value="Unassembled WGS sequence"/>
</dbReference>
<organism evidence="1 2">
    <name type="scientific">Dreissena polymorpha</name>
    <name type="common">Zebra mussel</name>
    <name type="synonym">Mytilus polymorpha</name>
    <dbReference type="NCBI Taxonomy" id="45954"/>
    <lineage>
        <taxon>Eukaryota</taxon>
        <taxon>Metazoa</taxon>
        <taxon>Spiralia</taxon>
        <taxon>Lophotrochozoa</taxon>
        <taxon>Mollusca</taxon>
        <taxon>Bivalvia</taxon>
        <taxon>Autobranchia</taxon>
        <taxon>Heteroconchia</taxon>
        <taxon>Euheterodonta</taxon>
        <taxon>Imparidentia</taxon>
        <taxon>Neoheterodontei</taxon>
        <taxon>Myida</taxon>
        <taxon>Dreissenoidea</taxon>
        <taxon>Dreissenidae</taxon>
        <taxon>Dreissena</taxon>
    </lineage>
</organism>
<dbReference type="EMBL" id="JAIWYP010000009">
    <property type="protein sequence ID" value="KAH3778588.1"/>
    <property type="molecule type" value="Genomic_DNA"/>
</dbReference>
<evidence type="ECO:0000313" key="1">
    <source>
        <dbReference type="EMBL" id="KAH3778588.1"/>
    </source>
</evidence>
<accession>A0A9D4EFY2</accession>
<reference evidence="1" key="1">
    <citation type="journal article" date="2019" name="bioRxiv">
        <title>The Genome of the Zebra Mussel, Dreissena polymorpha: A Resource for Invasive Species Research.</title>
        <authorList>
            <person name="McCartney M.A."/>
            <person name="Auch B."/>
            <person name="Kono T."/>
            <person name="Mallez S."/>
            <person name="Zhang Y."/>
            <person name="Obille A."/>
            <person name="Becker A."/>
            <person name="Abrahante J.E."/>
            <person name="Garbe J."/>
            <person name="Badalamenti J.P."/>
            <person name="Herman A."/>
            <person name="Mangelson H."/>
            <person name="Liachko I."/>
            <person name="Sullivan S."/>
            <person name="Sone E.D."/>
            <person name="Koren S."/>
            <person name="Silverstein K.A.T."/>
            <person name="Beckman K.B."/>
            <person name="Gohl D.M."/>
        </authorList>
    </citation>
    <scope>NUCLEOTIDE SEQUENCE</scope>
    <source>
        <strain evidence="1">Duluth1</strain>
        <tissue evidence="1">Whole animal</tissue>
    </source>
</reference>
<gene>
    <name evidence="1" type="ORF">DPMN_180057</name>
</gene>
<sequence>MLFVDRKRLSIPEQSCLNDNDRVWLERVSRRCMFYIPPVFHVAHVNSRALLFHWRVMAALLRLCSQEVRDNFLAERFD</sequence>
<protein>
    <submittedName>
        <fullName evidence="1">Uncharacterized protein</fullName>
    </submittedName>
</protein>
<dbReference type="AlphaFoldDB" id="A0A9D4EFY2"/>
<comment type="caution">
    <text evidence="1">The sequence shown here is derived from an EMBL/GenBank/DDBJ whole genome shotgun (WGS) entry which is preliminary data.</text>
</comment>
<proteinExistence type="predicted"/>